<evidence type="ECO:0000313" key="1">
    <source>
        <dbReference type="EMBL" id="RLT74367.1"/>
    </source>
</evidence>
<dbReference type="OrthoDB" id="1070184at2"/>
<dbReference type="AlphaFoldDB" id="A0A3L7ZTU4"/>
<dbReference type="RefSeq" id="WP_121735386.1">
    <property type="nucleotide sequence ID" value="NZ_QXXG01000026.1"/>
</dbReference>
<organism evidence="1 2">
    <name type="scientific">Parabacteroides distasonis</name>
    <dbReference type="NCBI Taxonomy" id="823"/>
    <lineage>
        <taxon>Bacteria</taxon>
        <taxon>Pseudomonadati</taxon>
        <taxon>Bacteroidota</taxon>
        <taxon>Bacteroidia</taxon>
        <taxon>Bacteroidales</taxon>
        <taxon>Tannerellaceae</taxon>
        <taxon>Parabacteroides</taxon>
    </lineage>
</organism>
<name>A0A3L7ZTU4_PARDI</name>
<proteinExistence type="predicted"/>
<protein>
    <submittedName>
        <fullName evidence="1">Uncharacterized protein</fullName>
    </submittedName>
</protein>
<sequence>MEEKLDPTIIPHLYALCLNRECPKADTCLRQLAERSIPSHIAFWQVVSPKHIAAMEKDCPYYRSNKKVRYARGFINILDNLPHKQMQAVSLNLIRFFNQRTYYRVRKGERPLSPAEQRAVLSILKQHGVDKPKEFDAYFEAYDW</sequence>
<dbReference type="EMBL" id="RAYI01000008">
    <property type="protein sequence ID" value="RLT74367.1"/>
    <property type="molecule type" value="Genomic_DNA"/>
</dbReference>
<gene>
    <name evidence="1" type="ORF">D7V78_05755</name>
</gene>
<dbReference type="InterPro" id="IPR045724">
    <property type="entry name" value="DUF6078"/>
</dbReference>
<dbReference type="Proteomes" id="UP000278164">
    <property type="component" value="Unassembled WGS sequence"/>
</dbReference>
<evidence type="ECO:0000313" key="2">
    <source>
        <dbReference type="Proteomes" id="UP000278164"/>
    </source>
</evidence>
<comment type="caution">
    <text evidence="1">The sequence shown here is derived from an EMBL/GenBank/DDBJ whole genome shotgun (WGS) entry which is preliminary data.</text>
</comment>
<dbReference type="Pfam" id="PF19555">
    <property type="entry name" value="DUF6078"/>
    <property type="match status" value="1"/>
</dbReference>
<accession>A0A3L7ZTU4</accession>
<reference evidence="1 2" key="1">
    <citation type="submission" date="2018-09" db="EMBL/GenBank/DDBJ databases">
        <title>Murine metabolic-syndrome-specific gut microbial biobank.</title>
        <authorList>
            <person name="Liu C."/>
        </authorList>
    </citation>
    <scope>NUCLEOTIDE SEQUENCE [LARGE SCALE GENOMIC DNA]</scope>
    <source>
        <strain evidence="1 2">8-P5</strain>
    </source>
</reference>